<evidence type="ECO:0000313" key="7">
    <source>
        <dbReference type="EMBL" id="JAV87455.1"/>
    </source>
</evidence>
<evidence type="ECO:0000256" key="3">
    <source>
        <dbReference type="ARBA" id="ARBA00023212"/>
    </source>
</evidence>
<evidence type="ECO:0000259" key="4">
    <source>
        <dbReference type="Pfam" id="PF24656"/>
    </source>
</evidence>
<keyword evidence="3" id="KW-0206">Cytoskeleton</keyword>
<evidence type="ECO:0000256" key="2">
    <source>
        <dbReference type="ARBA" id="ARBA00022490"/>
    </source>
</evidence>
<dbReference type="PANTHER" id="PTHR35249:SF2">
    <property type="entry name" value="DYNEIN REGULATORY COMPLEX SUBUNIT 7"/>
    <property type="match status" value="1"/>
</dbReference>
<feature type="domain" description="Dynein regulatory complex subunit 7 MORN" evidence="5">
    <location>
        <begin position="267"/>
        <end position="551"/>
    </location>
</feature>
<dbReference type="GO" id="GO:0031514">
    <property type="term" value="C:motile cilium"/>
    <property type="evidence" value="ECO:0007669"/>
    <property type="project" value="TreeGrafter"/>
</dbReference>
<organism evidence="7">
    <name type="scientific">Photinus pyralis</name>
    <name type="common">Common eastern firefly</name>
    <name type="synonym">Lampyris pyralis</name>
    <dbReference type="NCBI Taxonomy" id="7054"/>
    <lineage>
        <taxon>Eukaryota</taxon>
        <taxon>Metazoa</taxon>
        <taxon>Ecdysozoa</taxon>
        <taxon>Arthropoda</taxon>
        <taxon>Hexapoda</taxon>
        <taxon>Insecta</taxon>
        <taxon>Pterygota</taxon>
        <taxon>Neoptera</taxon>
        <taxon>Endopterygota</taxon>
        <taxon>Coleoptera</taxon>
        <taxon>Polyphaga</taxon>
        <taxon>Elateriformia</taxon>
        <taxon>Elateroidea</taxon>
        <taxon>Lampyridae</taxon>
        <taxon>Lampyrinae</taxon>
        <taxon>Photinus</taxon>
    </lineage>
</organism>
<dbReference type="GO" id="GO:0005856">
    <property type="term" value="C:cytoskeleton"/>
    <property type="evidence" value="ECO:0007669"/>
    <property type="project" value="UniProtKB-SubCell"/>
</dbReference>
<dbReference type="AlphaFoldDB" id="A0A1Y1MSI4"/>
<dbReference type="Pfam" id="PF24656">
    <property type="entry name" value="CEPT76_peptidase"/>
    <property type="match status" value="1"/>
</dbReference>
<evidence type="ECO:0008006" key="8">
    <source>
        <dbReference type="Google" id="ProtNLM"/>
    </source>
</evidence>
<evidence type="ECO:0000259" key="5">
    <source>
        <dbReference type="Pfam" id="PF24667"/>
    </source>
</evidence>
<proteinExistence type="predicted"/>
<dbReference type="EMBL" id="GEZM01025430">
    <property type="protein sequence ID" value="JAV87455.1"/>
    <property type="molecule type" value="Transcribed_RNA"/>
</dbReference>
<dbReference type="PANTHER" id="PTHR35249">
    <property type="entry name" value="DYNEIN REGULATORY COMPLEX SUBUNIT 7"/>
    <property type="match status" value="1"/>
</dbReference>
<sequence length="708" mass="83489">MAGGEGPPHIYSPHTVFLRQQGHSFEIATCLCSLLIGQGYDAYVVSGYATQDVSLKIMTRVDSPFPPEVQEALIVSDQVAESKYALKPPKDLRSKFLLAMEQREIDKVNAQKAKEAEAEAKRLEALEKPPFDELHAQRLHSWVLLLAGSKRVENSVFIEPTTGTAYPLDCKFYFGIESVWNNVNYWVNLQDCSKGLEYISYDFSNLSNWEHLLIGEPFKWRESHFPKEMEDEEVDYLTVTDEKHLDMPTPWSLRISLSHGTLAKRFPDGVKKTWYKRTYVEQFAPYIQEDGLIVRICRYRDLDYSPSELYVIEEHYENRADNLVKIVSDSMTGDIFEYYSSGREDCMKMHHYASGDEATVEQPRDIEFYHHARYDGLSKLIMHSLYMTEYYENTEDRIYYRHIDFAPRGKPPPGILEGTRRIVVKVCEKFHRNENKPASEDVAIREFAITDREIRIKYHYEEGKVTASTRDFFKSLADMGDELKFSPELTVGYQAEIGAKPPRQLKLFYLFEQQLKEEEKVLYHIREIEDQITEVLKLRCMENAFTKLKVSLFNREYNQEHRRGMLEREQQEKEYREREVEDEVDYLTPYLARLGKLKRRLSRSEAIQARDWCLREFKVLLLDRAIDIQNQFETVSQTFQNKQQWHTAVRDTLSIEEEAAYFEEMNELTFLLRTLEIRLMRHKDLSPYRYEILENYLNIHPVLESLQN</sequence>
<accession>A0A1Y1MSI4</accession>
<dbReference type="InterPro" id="IPR056291">
    <property type="entry name" value="MORN_DRC7"/>
</dbReference>
<keyword evidence="2" id="KW-0963">Cytoplasm</keyword>
<dbReference type="Pfam" id="PF24667">
    <property type="entry name" value="MORN_DRC7"/>
    <property type="match status" value="1"/>
</dbReference>
<comment type="subcellular location">
    <subcellularLocation>
        <location evidence="1">Cytoplasm</location>
        <location evidence="1">Cytoskeleton</location>
    </subcellularLocation>
</comment>
<feature type="domain" description="CEP76/DRC7 peptidase-like" evidence="4">
    <location>
        <begin position="137"/>
        <end position="212"/>
    </location>
</feature>
<dbReference type="GO" id="GO:0030317">
    <property type="term" value="P:flagellated sperm motility"/>
    <property type="evidence" value="ECO:0007669"/>
    <property type="project" value="TreeGrafter"/>
</dbReference>
<dbReference type="Pfam" id="PF24671">
    <property type="entry name" value="DRC7_C"/>
    <property type="match status" value="1"/>
</dbReference>
<name>A0A1Y1MSI4_PHOPY</name>
<dbReference type="InterPro" id="IPR056292">
    <property type="entry name" value="DRC7_C"/>
</dbReference>
<dbReference type="InterPro" id="IPR033551">
    <property type="entry name" value="DRC7/lobo"/>
</dbReference>
<protein>
    <recommendedName>
        <fullName evidence="8">Dynein regulatory complex subunit 7</fullName>
    </recommendedName>
</protein>
<evidence type="ECO:0000256" key="1">
    <source>
        <dbReference type="ARBA" id="ARBA00004245"/>
    </source>
</evidence>
<evidence type="ECO:0000259" key="6">
    <source>
        <dbReference type="Pfam" id="PF24671"/>
    </source>
</evidence>
<reference evidence="7" key="1">
    <citation type="journal article" date="2016" name="Sci. Rep.">
        <title>Molecular characterization of firefly nuptial gifts: a multi-omics approach sheds light on postcopulatory sexual selection.</title>
        <authorList>
            <person name="Al-Wathiqui N."/>
            <person name="Fallon T.R."/>
            <person name="South A."/>
            <person name="Weng J.K."/>
            <person name="Lewis S.M."/>
        </authorList>
    </citation>
    <scope>NUCLEOTIDE SEQUENCE</scope>
</reference>
<dbReference type="InterPro" id="IPR056290">
    <property type="entry name" value="CEPT76/DRC7_peptidase-like_dom"/>
</dbReference>
<feature type="domain" description="Dynein regulatory complex subunit 7 C-terminal" evidence="6">
    <location>
        <begin position="600"/>
        <end position="706"/>
    </location>
</feature>